<dbReference type="EMBL" id="JAUDDZ010000014">
    <property type="protein sequence ID" value="MDM8275577.1"/>
    <property type="molecule type" value="Genomic_DNA"/>
</dbReference>
<gene>
    <name evidence="3" type="ORF">QUW28_08765</name>
</gene>
<feature type="transmembrane region" description="Helical" evidence="2">
    <location>
        <begin position="30"/>
        <end position="53"/>
    </location>
</feature>
<sequence length="737" mass="72472">MTRRKIPGMGGAGDAGAGAAHAGKRVLRRLGGIACLVALAWTAAGVPLAHAYADGAAGAATADGPDDGFTSAYTAWPGNASTLTGSMLPGAVPVSSSPLETLLWSCDVTGARRSIDAMNDAARDEVAASGQSDELLSDRSSTPLVLRQVGQATYAYVVGHDAVYKLDASTGEELARADLGAAFPRDGQAAFVGSLLVVPTAQGGLVAFDEDLGLAWESSALPGPAVGGAWDATSQIVGADGQIFIAFAAEGDVTPEYPDGSAEAVLASFADYDGSLLWTSASVQADGAGADGSGGASGDGAAAAQDAAAGSSSLGASDSDVPEGADATPLEDAGAASLTSLLATSDGIERFGVRPSLSLAGDDLLVSYGGAALALVDGQDGSLRSQVTLDAPVAGRLARVYGAGAGDDVFVAVTTGAAGANAGTGDAAADADERAASSSVYVLDVSGGAVGGSEPLSMGVHVRDVRPVVVGGIAYVACDASPGDTLLAGDTELTAIDLAASLEDIASIRASMDDEGAEACFAAPSAPQVAGSVVTPEIAGGMLATARSLPDEGSEAAIMYPGVDGSLVRVAFSPEEGVSAARVDSLRAAEVEQTALAASTPVANRDGTIFYQVGDALLALAPDADEAGPTVVGGSNGLDTIMGTLITLPNGAGLGAGVLVLGAAFVAYYAIRNRGNRAKIDEGVVAWREEHDGGDGSPSTSNVEDSRGAGGGEDVGGQASQGLGRASARGGRKGRRP</sequence>
<dbReference type="InterPro" id="IPR011047">
    <property type="entry name" value="Quinoprotein_ADH-like_sf"/>
</dbReference>
<evidence type="ECO:0000313" key="4">
    <source>
        <dbReference type="Proteomes" id="UP001529421"/>
    </source>
</evidence>
<evidence type="ECO:0000313" key="3">
    <source>
        <dbReference type="EMBL" id="MDM8275577.1"/>
    </source>
</evidence>
<dbReference type="RefSeq" id="WP_289545715.1">
    <property type="nucleotide sequence ID" value="NZ_JAUDDZ010000014.1"/>
</dbReference>
<proteinExistence type="predicted"/>
<evidence type="ECO:0008006" key="5">
    <source>
        <dbReference type="Google" id="ProtNLM"/>
    </source>
</evidence>
<feature type="compositionally biased region" description="Low complexity" evidence="1">
    <location>
        <begin position="716"/>
        <end position="729"/>
    </location>
</feature>
<accession>A0ABT7VAQ1</accession>
<comment type="caution">
    <text evidence="3">The sequence shown here is derived from an EMBL/GenBank/DDBJ whole genome shotgun (WGS) entry which is preliminary data.</text>
</comment>
<evidence type="ECO:0000256" key="1">
    <source>
        <dbReference type="SAM" id="MobiDB-lite"/>
    </source>
</evidence>
<protein>
    <recommendedName>
        <fullName evidence="5">PQQ-binding-like beta-propeller repeat protein</fullName>
    </recommendedName>
</protein>
<feature type="compositionally biased region" description="Low complexity" evidence="1">
    <location>
        <begin position="299"/>
        <end position="319"/>
    </location>
</feature>
<keyword evidence="2" id="KW-0472">Membrane</keyword>
<dbReference type="Proteomes" id="UP001529421">
    <property type="component" value="Unassembled WGS sequence"/>
</dbReference>
<keyword evidence="4" id="KW-1185">Reference proteome</keyword>
<keyword evidence="2" id="KW-0812">Transmembrane</keyword>
<keyword evidence="2" id="KW-1133">Transmembrane helix</keyword>
<feature type="region of interest" description="Disordered" evidence="1">
    <location>
        <begin position="288"/>
        <end position="329"/>
    </location>
</feature>
<reference evidence="4" key="1">
    <citation type="submission" date="2023-06" db="EMBL/GenBank/DDBJ databases">
        <title>Identification and characterization of horizontal gene transfer across gut microbiota members of farm animals based on homology search.</title>
        <authorList>
            <person name="Zeman M."/>
            <person name="Kubasova T."/>
            <person name="Jahodarova E."/>
            <person name="Nykrynova M."/>
            <person name="Rychlik I."/>
        </authorList>
    </citation>
    <scope>NUCLEOTIDE SEQUENCE [LARGE SCALE GENOMIC DNA]</scope>
    <source>
        <strain evidence="4">154_Feed</strain>
    </source>
</reference>
<feature type="transmembrane region" description="Helical" evidence="2">
    <location>
        <begin position="651"/>
        <end position="671"/>
    </location>
</feature>
<name>A0ABT7VAQ1_9ACTN</name>
<evidence type="ECO:0000256" key="2">
    <source>
        <dbReference type="SAM" id="Phobius"/>
    </source>
</evidence>
<feature type="compositionally biased region" description="Gly residues" evidence="1">
    <location>
        <begin position="289"/>
        <end position="298"/>
    </location>
</feature>
<organism evidence="3 4">
    <name type="scientific">Enorma phocaeensis</name>
    <dbReference type="NCBI Taxonomy" id="1871019"/>
    <lineage>
        <taxon>Bacteria</taxon>
        <taxon>Bacillati</taxon>
        <taxon>Actinomycetota</taxon>
        <taxon>Coriobacteriia</taxon>
        <taxon>Coriobacteriales</taxon>
        <taxon>Coriobacteriaceae</taxon>
        <taxon>Enorma</taxon>
    </lineage>
</organism>
<feature type="region of interest" description="Disordered" evidence="1">
    <location>
        <begin position="689"/>
        <end position="737"/>
    </location>
</feature>
<dbReference type="SUPFAM" id="SSF50998">
    <property type="entry name" value="Quinoprotein alcohol dehydrogenase-like"/>
    <property type="match status" value="1"/>
</dbReference>